<evidence type="ECO:0000259" key="2">
    <source>
        <dbReference type="Pfam" id="PF26640"/>
    </source>
</evidence>
<dbReference type="Pfam" id="PF26640">
    <property type="entry name" value="DUF8212"/>
    <property type="match status" value="1"/>
</dbReference>
<sequence>MRLLNTATLDIKEFMADDDRPPYAILSHTWGEEEVSWAQWQSRLESPTDVEETLGGAKIAACCRQAAADGFGWAWVDTCCIDKSSSAELSEAINSMFQWYRDADICYVYLADVLNAPWLSSQARDSVSKSRWFTRGWTLQELLAPRKLIFYSQDWQPLGNNTYFAEMISSVTRIGRRFLDGELSLELASIAQKMSWAAHRQTTRLEDQAYSLLGIFDINIPLLYGEGSKAFQRLQETLLTMYPEDHSLLAWGPIVDTFPWTASDVCGSKSPVPWIPPNADTELCGLLAASPADFAGSCNIVAYRTAAEVFYHRPDLSASLPSLAGRGAVKIQLPSYVKGTVTYSWSDPPIAQLRQAQAGMLLCNYDGLDEALGAFFITLVPTGAAKFSRKRNLVYVPNQHIALAFDYWTETREAETVAREPSFAFCPGDIVFRRYVCYSEAPFAFLCCKAPPQLGLAFLDGTGLLRAGTHLGGLCDMCYDVKIPGGKQQLERSFAVRVARVASPGAGKTCLKFTLIPYHADDSISSRVKEVIDGFYVTWNHYSLTRASDSPVVLGDSGHLMRASGYSWTLAVKPFPTFFINVERIPLAAGGFIDAVDIVIDPIDADGPSADTT</sequence>
<name>A0A175VTS5_9PEZI</name>
<feature type="domain" description="DUF8212" evidence="2">
    <location>
        <begin position="229"/>
        <end position="305"/>
    </location>
</feature>
<gene>
    <name evidence="3" type="ORF">MMYC01_207835</name>
</gene>
<dbReference type="PANTHER" id="PTHR10622:SF10">
    <property type="entry name" value="HET DOMAIN-CONTAINING PROTEIN"/>
    <property type="match status" value="1"/>
</dbReference>
<comment type="caution">
    <text evidence="3">The sequence shown here is derived from an EMBL/GenBank/DDBJ whole genome shotgun (WGS) entry which is preliminary data.</text>
</comment>
<feature type="domain" description="Heterokaryon incompatibility" evidence="1">
    <location>
        <begin position="23"/>
        <end position="112"/>
    </location>
</feature>
<evidence type="ECO:0000313" key="3">
    <source>
        <dbReference type="EMBL" id="KXX74926.1"/>
    </source>
</evidence>
<dbReference type="Pfam" id="PF06985">
    <property type="entry name" value="HET"/>
    <property type="match status" value="1"/>
</dbReference>
<dbReference type="Proteomes" id="UP000078237">
    <property type="component" value="Unassembled WGS sequence"/>
</dbReference>
<organism evidence="3 4">
    <name type="scientific">Madurella mycetomatis</name>
    <dbReference type="NCBI Taxonomy" id="100816"/>
    <lineage>
        <taxon>Eukaryota</taxon>
        <taxon>Fungi</taxon>
        <taxon>Dikarya</taxon>
        <taxon>Ascomycota</taxon>
        <taxon>Pezizomycotina</taxon>
        <taxon>Sordariomycetes</taxon>
        <taxon>Sordariomycetidae</taxon>
        <taxon>Sordariales</taxon>
        <taxon>Sordariales incertae sedis</taxon>
        <taxon>Madurella</taxon>
    </lineage>
</organism>
<reference evidence="3 4" key="1">
    <citation type="journal article" date="2016" name="Genome Announc.">
        <title>Genome Sequence of Madurella mycetomatis mm55, Isolated from a Human Mycetoma Case in Sudan.</title>
        <authorList>
            <person name="Smit S."/>
            <person name="Derks M.F."/>
            <person name="Bervoets S."/>
            <person name="Fahal A."/>
            <person name="van Leeuwen W."/>
            <person name="van Belkum A."/>
            <person name="van de Sande W.W."/>
        </authorList>
    </citation>
    <scope>NUCLEOTIDE SEQUENCE [LARGE SCALE GENOMIC DNA]</scope>
    <source>
        <strain evidence="4">mm55</strain>
    </source>
</reference>
<dbReference type="InterPro" id="IPR010730">
    <property type="entry name" value="HET"/>
</dbReference>
<dbReference type="PANTHER" id="PTHR10622">
    <property type="entry name" value="HET DOMAIN-CONTAINING PROTEIN"/>
    <property type="match status" value="1"/>
</dbReference>
<keyword evidence="4" id="KW-1185">Reference proteome</keyword>
<dbReference type="InterPro" id="IPR058525">
    <property type="entry name" value="DUF8212"/>
</dbReference>
<protein>
    <submittedName>
        <fullName evidence="3">Vegetative incompatibility protein HET-E-1</fullName>
    </submittedName>
</protein>
<dbReference type="STRING" id="100816.A0A175VTS5"/>
<dbReference type="EMBL" id="LCTW02000308">
    <property type="protein sequence ID" value="KXX74926.1"/>
    <property type="molecule type" value="Genomic_DNA"/>
</dbReference>
<accession>A0A175VTS5</accession>
<proteinExistence type="predicted"/>
<dbReference type="AlphaFoldDB" id="A0A175VTS5"/>
<evidence type="ECO:0000313" key="4">
    <source>
        <dbReference type="Proteomes" id="UP000078237"/>
    </source>
</evidence>
<dbReference type="VEuPathDB" id="FungiDB:MMYC01_207835"/>
<evidence type="ECO:0000259" key="1">
    <source>
        <dbReference type="Pfam" id="PF06985"/>
    </source>
</evidence>
<dbReference type="OrthoDB" id="674604at2759"/>